<dbReference type="Gene3D" id="3.90.1300.10">
    <property type="entry name" value="Amidase signature (AS) domain"/>
    <property type="match status" value="3"/>
</dbReference>
<name>A0AAN6S650_9PEZI</name>
<dbReference type="PANTHER" id="PTHR42678:SF34">
    <property type="entry name" value="OS04G0183300 PROTEIN"/>
    <property type="match status" value="1"/>
</dbReference>
<comment type="caution">
    <text evidence="2">The sequence shown here is derived from an EMBL/GenBank/DDBJ whole genome shotgun (WGS) entry which is preliminary data.</text>
</comment>
<feature type="domain" description="Amidase" evidence="1">
    <location>
        <begin position="111"/>
        <end position="191"/>
    </location>
</feature>
<proteinExistence type="predicted"/>
<accession>A0AAN6S650</accession>
<dbReference type="Proteomes" id="UP001303473">
    <property type="component" value="Unassembled WGS sequence"/>
</dbReference>
<evidence type="ECO:0000313" key="2">
    <source>
        <dbReference type="EMBL" id="KAK3941448.1"/>
    </source>
</evidence>
<reference evidence="3" key="1">
    <citation type="journal article" date="2023" name="Mol. Phylogenet. Evol.">
        <title>Genome-scale phylogeny and comparative genomics of the fungal order Sordariales.</title>
        <authorList>
            <person name="Hensen N."/>
            <person name="Bonometti L."/>
            <person name="Westerberg I."/>
            <person name="Brannstrom I.O."/>
            <person name="Guillou S."/>
            <person name="Cros-Aarteil S."/>
            <person name="Calhoun S."/>
            <person name="Haridas S."/>
            <person name="Kuo A."/>
            <person name="Mondo S."/>
            <person name="Pangilinan J."/>
            <person name="Riley R."/>
            <person name="LaButti K."/>
            <person name="Andreopoulos B."/>
            <person name="Lipzen A."/>
            <person name="Chen C."/>
            <person name="Yan M."/>
            <person name="Daum C."/>
            <person name="Ng V."/>
            <person name="Clum A."/>
            <person name="Steindorff A."/>
            <person name="Ohm R.A."/>
            <person name="Martin F."/>
            <person name="Silar P."/>
            <person name="Natvig D.O."/>
            <person name="Lalanne C."/>
            <person name="Gautier V."/>
            <person name="Ament-Velasquez S.L."/>
            <person name="Kruys A."/>
            <person name="Hutchinson M.I."/>
            <person name="Powell A.J."/>
            <person name="Barry K."/>
            <person name="Miller A.N."/>
            <person name="Grigoriev I.V."/>
            <person name="Debuchy R."/>
            <person name="Gladieux P."/>
            <person name="Hiltunen Thoren M."/>
            <person name="Johannesson H."/>
        </authorList>
    </citation>
    <scope>NUCLEOTIDE SEQUENCE [LARGE SCALE GENOMIC DNA]</scope>
    <source>
        <strain evidence="3">CBS 340.73</strain>
    </source>
</reference>
<protein>
    <submittedName>
        <fullName evidence="2">Glutamyl-tRNA amidotransferase subunit A, mitochondrial</fullName>
    </submittedName>
</protein>
<dbReference type="SUPFAM" id="SSF75304">
    <property type="entry name" value="Amidase signature (AS) enzymes"/>
    <property type="match status" value="1"/>
</dbReference>
<dbReference type="PANTHER" id="PTHR42678">
    <property type="entry name" value="AMIDASE"/>
    <property type="match status" value="1"/>
</dbReference>
<organism evidence="2 3">
    <name type="scientific">Diplogelasinospora grovesii</name>
    <dbReference type="NCBI Taxonomy" id="303347"/>
    <lineage>
        <taxon>Eukaryota</taxon>
        <taxon>Fungi</taxon>
        <taxon>Dikarya</taxon>
        <taxon>Ascomycota</taxon>
        <taxon>Pezizomycotina</taxon>
        <taxon>Sordariomycetes</taxon>
        <taxon>Sordariomycetidae</taxon>
        <taxon>Sordariales</taxon>
        <taxon>Diplogelasinosporaceae</taxon>
        <taxon>Diplogelasinospora</taxon>
    </lineage>
</organism>
<dbReference type="Pfam" id="PF01425">
    <property type="entry name" value="Amidase"/>
    <property type="match status" value="1"/>
</dbReference>
<dbReference type="EMBL" id="MU853783">
    <property type="protein sequence ID" value="KAK3941448.1"/>
    <property type="molecule type" value="Genomic_DNA"/>
</dbReference>
<evidence type="ECO:0000259" key="1">
    <source>
        <dbReference type="Pfam" id="PF01425"/>
    </source>
</evidence>
<keyword evidence="3" id="KW-1185">Reference proteome</keyword>
<dbReference type="InterPro" id="IPR023631">
    <property type="entry name" value="Amidase_dom"/>
</dbReference>
<dbReference type="AlphaFoldDB" id="A0AAN6S650"/>
<dbReference type="InterPro" id="IPR036928">
    <property type="entry name" value="AS_sf"/>
</dbReference>
<evidence type="ECO:0000313" key="3">
    <source>
        <dbReference type="Proteomes" id="UP001303473"/>
    </source>
</evidence>
<gene>
    <name evidence="2" type="ORF">QBC46DRAFT_363388</name>
</gene>
<sequence>MSDTAYFDVLVTNAVDLFEHKITSVQIVLAYFAQIDRHESSHNAVISLAPRDNVLRVAASLDLERQQGNVRSQLHGIPIVLREFAGMKMTAMMPGWGGLRRVRGLLGHSAPAGSSTGSAVAVAAGFTPLAMGTETIGSVITPATRAGLYALKPTVGVQDVSGLYTMTDFYDSPGPMAKCAANVRFITEILLDRPLSWGEDGETMWKGMDEAICPPREGAVEQMVDEYEATVQRLREQGCTIKYPVDIGDVSALTVDGEQVIMPIAYWDFRNICMPRFIQAFDECPVQSIEGIIRFNRENKDKAMPYPYTEQPKWERGDCLSLQQISHPIATVPVGQLRYNSRPFGLCVVAKQHDEETLLRFMAAYDAGSEPRLVPNL</sequence>